<comment type="caution">
    <text evidence="2">The sequence shown here is derived from an EMBL/GenBank/DDBJ whole genome shotgun (WGS) entry which is preliminary data.</text>
</comment>
<name>A0ABR1G919_AURAN</name>
<feature type="compositionally biased region" description="Basic residues" evidence="1">
    <location>
        <begin position="108"/>
        <end position="125"/>
    </location>
</feature>
<dbReference type="Proteomes" id="UP001363151">
    <property type="component" value="Unassembled WGS sequence"/>
</dbReference>
<feature type="compositionally biased region" description="Low complexity" evidence="1">
    <location>
        <begin position="126"/>
        <end position="136"/>
    </location>
</feature>
<gene>
    <name evidence="2" type="ORF">SO694_00004347</name>
</gene>
<feature type="compositionally biased region" description="Basic residues" evidence="1">
    <location>
        <begin position="206"/>
        <end position="219"/>
    </location>
</feature>
<feature type="region of interest" description="Disordered" evidence="1">
    <location>
        <begin position="36"/>
        <end position="228"/>
    </location>
</feature>
<feature type="compositionally biased region" description="Basic and acidic residues" evidence="1">
    <location>
        <begin position="36"/>
        <end position="45"/>
    </location>
</feature>
<evidence type="ECO:0000256" key="1">
    <source>
        <dbReference type="SAM" id="MobiDB-lite"/>
    </source>
</evidence>
<sequence length="425" mass="46563">MHSLPELVAEQGRLAPFRRDVRICWEFLEREIRAAKAREDKERAAARPATRPKSAHARSRSPPPRSRSPPPRPRSAHARSKSPVKARRPPPMEAKAPDPARCRPAAPARRRPSRPSRAPRRRRPTGSRASAASSKTRVSRTGRSRRRSAVADARARGRLQVPTGPRGEGGEAPAAVLEFRPRWGAGDPSPSTKRLKEKKEKLAKYSGRRRWTPKSRARARPQELAAEDARRLGEARAMREEDRSALERRFFEVGREPVFFMKARSVPPERTRSARHHADAAEASGDFTAAATRDWRPAADDGGALRTSFIGALKEAKSTDARLLDDLISGYAPGQLRPRPRSAAAPRSTPKALSRLRSGSAKRPPADVDANVARARSYEPKRDAPASPRTPGGSRPKSAPSAGRAGKRALLGGAAACFNGKCVRN</sequence>
<feature type="compositionally biased region" description="Basic residues" evidence="1">
    <location>
        <begin position="74"/>
        <end position="88"/>
    </location>
</feature>
<evidence type="ECO:0000313" key="3">
    <source>
        <dbReference type="Proteomes" id="UP001363151"/>
    </source>
</evidence>
<protein>
    <recommendedName>
        <fullName evidence="4">TPX2 C-terminal domain-containing protein</fullName>
    </recommendedName>
</protein>
<feature type="region of interest" description="Disordered" evidence="1">
    <location>
        <begin position="266"/>
        <end position="302"/>
    </location>
</feature>
<organism evidence="2 3">
    <name type="scientific">Aureococcus anophagefferens</name>
    <name type="common">Harmful bloom alga</name>
    <dbReference type="NCBI Taxonomy" id="44056"/>
    <lineage>
        <taxon>Eukaryota</taxon>
        <taxon>Sar</taxon>
        <taxon>Stramenopiles</taxon>
        <taxon>Ochrophyta</taxon>
        <taxon>Pelagophyceae</taxon>
        <taxon>Pelagomonadales</taxon>
        <taxon>Pelagomonadaceae</taxon>
        <taxon>Aureococcus</taxon>
    </lineage>
</organism>
<keyword evidence="3" id="KW-1185">Reference proteome</keyword>
<feature type="region of interest" description="Disordered" evidence="1">
    <location>
        <begin position="330"/>
        <end position="406"/>
    </location>
</feature>
<feature type="compositionally biased region" description="Pro residues" evidence="1">
    <location>
        <begin position="61"/>
        <end position="73"/>
    </location>
</feature>
<feature type="compositionally biased region" description="Low complexity" evidence="1">
    <location>
        <begin position="341"/>
        <end position="352"/>
    </location>
</feature>
<feature type="compositionally biased region" description="Basic and acidic residues" evidence="1">
    <location>
        <begin position="267"/>
        <end position="280"/>
    </location>
</feature>
<proteinExistence type="predicted"/>
<reference evidence="2 3" key="1">
    <citation type="submission" date="2024-03" db="EMBL/GenBank/DDBJ databases">
        <title>Aureococcus anophagefferens CCMP1851 and Kratosvirus quantuckense: Draft genome of a second virus-susceptible host strain in the model system.</title>
        <authorList>
            <person name="Chase E."/>
            <person name="Truchon A.R."/>
            <person name="Schepens W."/>
            <person name="Wilhelm S.W."/>
        </authorList>
    </citation>
    <scope>NUCLEOTIDE SEQUENCE [LARGE SCALE GENOMIC DNA]</scope>
    <source>
        <strain evidence="2 3">CCMP1851</strain>
    </source>
</reference>
<evidence type="ECO:0008006" key="4">
    <source>
        <dbReference type="Google" id="ProtNLM"/>
    </source>
</evidence>
<dbReference type="EMBL" id="JBBJCI010000040">
    <property type="protein sequence ID" value="KAK7249683.1"/>
    <property type="molecule type" value="Genomic_DNA"/>
</dbReference>
<feature type="compositionally biased region" description="Basic residues" evidence="1">
    <location>
        <begin position="137"/>
        <end position="148"/>
    </location>
</feature>
<accession>A0ABR1G919</accession>
<evidence type="ECO:0000313" key="2">
    <source>
        <dbReference type="EMBL" id="KAK7249683.1"/>
    </source>
</evidence>